<evidence type="ECO:0000256" key="1">
    <source>
        <dbReference type="SAM" id="MobiDB-lite"/>
    </source>
</evidence>
<sequence>MHRHRQTDGHTKQYSPVKLCSPLALGGPESVFWQPCVASLNPEQPLDETPYYSGLLVVLHPPPASILVTAGYRSTYSPPLHSAPFFVFSLGSCTHVLPGTAVCEVDGRGIGARAATFLSGDQRQVNVLDELSPFDTEADTKFNFSPLEEGVTEPPDLLPVSPDGREDVEEIDPPSSPDLERTLTSVKSFWITT</sequence>
<organism evidence="2 3">
    <name type="scientific">Portunus trituberculatus</name>
    <name type="common">Swimming crab</name>
    <name type="synonym">Neptunus trituberculatus</name>
    <dbReference type="NCBI Taxonomy" id="210409"/>
    <lineage>
        <taxon>Eukaryota</taxon>
        <taxon>Metazoa</taxon>
        <taxon>Ecdysozoa</taxon>
        <taxon>Arthropoda</taxon>
        <taxon>Crustacea</taxon>
        <taxon>Multicrustacea</taxon>
        <taxon>Malacostraca</taxon>
        <taxon>Eumalacostraca</taxon>
        <taxon>Eucarida</taxon>
        <taxon>Decapoda</taxon>
        <taxon>Pleocyemata</taxon>
        <taxon>Brachyura</taxon>
        <taxon>Eubrachyura</taxon>
        <taxon>Portunoidea</taxon>
        <taxon>Portunidae</taxon>
        <taxon>Portuninae</taxon>
        <taxon>Portunus</taxon>
    </lineage>
</organism>
<evidence type="ECO:0000313" key="2">
    <source>
        <dbReference type="EMBL" id="MPC11893.1"/>
    </source>
</evidence>
<comment type="caution">
    <text evidence="2">The sequence shown here is derived from an EMBL/GenBank/DDBJ whole genome shotgun (WGS) entry which is preliminary data.</text>
</comment>
<dbReference type="AlphaFoldDB" id="A0A5B7CWS1"/>
<dbReference type="EMBL" id="VSRR010000186">
    <property type="protein sequence ID" value="MPC11893.1"/>
    <property type="molecule type" value="Genomic_DNA"/>
</dbReference>
<feature type="region of interest" description="Disordered" evidence="1">
    <location>
        <begin position="146"/>
        <end position="179"/>
    </location>
</feature>
<name>A0A5B7CWS1_PORTR</name>
<reference evidence="2 3" key="1">
    <citation type="submission" date="2019-05" db="EMBL/GenBank/DDBJ databases">
        <title>Another draft genome of Portunus trituberculatus and its Hox gene families provides insights of decapod evolution.</title>
        <authorList>
            <person name="Jeong J.-H."/>
            <person name="Song I."/>
            <person name="Kim S."/>
            <person name="Choi T."/>
            <person name="Kim D."/>
            <person name="Ryu S."/>
            <person name="Kim W."/>
        </authorList>
    </citation>
    <scope>NUCLEOTIDE SEQUENCE [LARGE SCALE GENOMIC DNA]</scope>
    <source>
        <tissue evidence="2">Muscle</tissue>
    </source>
</reference>
<accession>A0A5B7CWS1</accession>
<dbReference type="Proteomes" id="UP000324222">
    <property type="component" value="Unassembled WGS sequence"/>
</dbReference>
<proteinExistence type="predicted"/>
<gene>
    <name evidence="2" type="ORF">E2C01_004568</name>
</gene>
<keyword evidence="3" id="KW-1185">Reference proteome</keyword>
<evidence type="ECO:0000313" key="3">
    <source>
        <dbReference type="Proteomes" id="UP000324222"/>
    </source>
</evidence>
<protein>
    <submittedName>
        <fullName evidence="2">Uncharacterized protein</fullName>
    </submittedName>
</protein>